<dbReference type="SUPFAM" id="SSF52540">
    <property type="entry name" value="P-loop containing nucleoside triphosphate hydrolases"/>
    <property type="match status" value="1"/>
</dbReference>
<dbReference type="InterPro" id="IPR006083">
    <property type="entry name" value="PRK/URK"/>
</dbReference>
<accession>A0A0G4FBH0</accession>
<dbReference type="GO" id="GO:0005524">
    <property type="term" value="F:ATP binding"/>
    <property type="evidence" value="ECO:0007669"/>
    <property type="project" value="InterPro"/>
</dbReference>
<feature type="domain" description="Phosphoribulokinase/uridine kinase" evidence="2">
    <location>
        <begin position="47"/>
        <end position="211"/>
    </location>
</feature>
<proteinExistence type="predicted"/>
<organism evidence="3">
    <name type="scientific">Chromera velia CCMP2878</name>
    <dbReference type="NCBI Taxonomy" id="1169474"/>
    <lineage>
        <taxon>Eukaryota</taxon>
        <taxon>Sar</taxon>
        <taxon>Alveolata</taxon>
        <taxon>Colpodellida</taxon>
        <taxon>Chromeraceae</taxon>
        <taxon>Chromera</taxon>
    </lineage>
</organism>
<dbReference type="EMBL" id="CDMZ01000255">
    <property type="protein sequence ID" value="CEM10299.1"/>
    <property type="molecule type" value="Genomic_DNA"/>
</dbReference>
<feature type="region of interest" description="Disordered" evidence="1">
    <location>
        <begin position="1"/>
        <end position="22"/>
    </location>
</feature>
<dbReference type="GO" id="GO:0016301">
    <property type="term" value="F:kinase activity"/>
    <property type="evidence" value="ECO:0007669"/>
    <property type="project" value="InterPro"/>
</dbReference>
<dbReference type="InterPro" id="IPR027417">
    <property type="entry name" value="P-loop_NTPase"/>
</dbReference>
<name>A0A0G4FBH0_9ALVE</name>
<dbReference type="PANTHER" id="PTHR10285">
    <property type="entry name" value="URIDINE KINASE"/>
    <property type="match status" value="1"/>
</dbReference>
<gene>
    <name evidence="3" type="ORF">Cvel_16153</name>
</gene>
<protein>
    <recommendedName>
        <fullName evidence="2">Phosphoribulokinase/uridine kinase domain-containing protein</fullName>
    </recommendedName>
</protein>
<reference evidence="3" key="1">
    <citation type="submission" date="2014-11" db="EMBL/GenBank/DDBJ databases">
        <authorList>
            <person name="Otto D Thomas"/>
            <person name="Naeem Raeece"/>
        </authorList>
    </citation>
    <scope>NUCLEOTIDE SEQUENCE</scope>
</reference>
<dbReference type="VEuPathDB" id="CryptoDB:Cvel_16153"/>
<dbReference type="Pfam" id="PF00485">
    <property type="entry name" value="PRK"/>
    <property type="match status" value="1"/>
</dbReference>
<sequence>MSLSLGDGDGKGDGTGDGGPAECTEEVFVDQMKTLCADAVKSGKRVIVGIAGIPGSGKSTLAGSVCEKVNAWFKETKAKEDMTGNEGSSREVSVVVPMDGFHYSRAQLDRMENPEEAHRRRGSEWTFDAEGFGALLEQLRSSGESKEDTGTVVQAPTFDHALKDPSPGGVTVRPEHLLVFCEGNYLLLEKEPWVGSVRRFIDVPVFVDTPVEEAERRVVLRHVTSGICDSPESAKERWDMNDLPNALQIMELRDKRKIQFVIKGG</sequence>
<dbReference type="Gene3D" id="3.40.50.300">
    <property type="entry name" value="P-loop containing nucleotide triphosphate hydrolases"/>
    <property type="match status" value="1"/>
</dbReference>
<evidence type="ECO:0000313" key="3">
    <source>
        <dbReference type="EMBL" id="CEM10299.1"/>
    </source>
</evidence>
<dbReference type="PhylomeDB" id="A0A0G4FBH0"/>
<evidence type="ECO:0000259" key="2">
    <source>
        <dbReference type="Pfam" id="PF00485"/>
    </source>
</evidence>
<dbReference type="AlphaFoldDB" id="A0A0G4FBH0"/>
<evidence type="ECO:0000256" key="1">
    <source>
        <dbReference type="SAM" id="MobiDB-lite"/>
    </source>
</evidence>